<dbReference type="Proteomes" id="UP000017836">
    <property type="component" value="Unassembled WGS sequence"/>
</dbReference>
<gene>
    <name evidence="1" type="ORF">AMTR_s00076p00193420</name>
</gene>
<accession>W1PAM8</accession>
<keyword evidence="2" id="KW-1185">Reference proteome</keyword>
<evidence type="ECO:0000313" key="1">
    <source>
        <dbReference type="EMBL" id="ERN04719.1"/>
    </source>
</evidence>
<dbReference type="Gramene" id="ERN04719">
    <property type="protein sequence ID" value="ERN04719"/>
    <property type="gene ID" value="AMTR_s00076p00193420"/>
</dbReference>
<dbReference type="AlphaFoldDB" id="W1PAM8"/>
<evidence type="ECO:0000313" key="2">
    <source>
        <dbReference type="Proteomes" id="UP000017836"/>
    </source>
</evidence>
<proteinExistence type="predicted"/>
<reference evidence="2" key="1">
    <citation type="journal article" date="2013" name="Science">
        <title>The Amborella genome and the evolution of flowering plants.</title>
        <authorList>
            <consortium name="Amborella Genome Project"/>
        </authorList>
    </citation>
    <scope>NUCLEOTIDE SEQUENCE [LARGE SCALE GENOMIC DNA]</scope>
</reference>
<dbReference type="HOGENOM" id="CLU_153442_0_0_1"/>
<name>W1PAM8_AMBTC</name>
<sequence>MAAVIGCSALYSRTNTVENQLFHGLRSHMKGFNLSSSATAKTRTSPSSLKEAFLIHGFDRPELKKVLTKGDTRSSLVLEDEVMALLNFQDYLERYRDFTENGDGPPCWFTPLECGAPYKSRSKF</sequence>
<dbReference type="EMBL" id="KI394182">
    <property type="protein sequence ID" value="ERN04719.1"/>
    <property type="molecule type" value="Genomic_DNA"/>
</dbReference>
<organism evidence="1 2">
    <name type="scientific">Amborella trichopoda</name>
    <dbReference type="NCBI Taxonomy" id="13333"/>
    <lineage>
        <taxon>Eukaryota</taxon>
        <taxon>Viridiplantae</taxon>
        <taxon>Streptophyta</taxon>
        <taxon>Embryophyta</taxon>
        <taxon>Tracheophyta</taxon>
        <taxon>Spermatophyta</taxon>
        <taxon>Magnoliopsida</taxon>
        <taxon>Amborellales</taxon>
        <taxon>Amborellaceae</taxon>
        <taxon>Amborella</taxon>
    </lineage>
</organism>
<protein>
    <submittedName>
        <fullName evidence="1">Uncharacterized protein</fullName>
    </submittedName>
</protein>